<dbReference type="NCBIfam" id="TIGR03534">
    <property type="entry name" value="RF_mod_PrmC"/>
    <property type="match status" value="1"/>
</dbReference>
<dbReference type="PANTHER" id="PTHR18895:SF74">
    <property type="entry name" value="MTRF1L RELEASE FACTOR GLUTAMINE METHYLTRANSFERASE"/>
    <property type="match status" value="1"/>
</dbReference>
<protein>
    <recommendedName>
        <fullName evidence="5">Release factor glutamine methyltransferase</fullName>
        <shortName evidence="5">RF MTase</shortName>
        <ecNumber evidence="5">2.1.1.297</ecNumber>
    </recommendedName>
    <alternativeName>
        <fullName evidence="5">N5-glutamine methyltransferase PrmC</fullName>
    </alternativeName>
    <alternativeName>
        <fullName evidence="5">Protein-(glutamine-N5) MTase PrmC</fullName>
    </alternativeName>
    <alternativeName>
        <fullName evidence="5">Protein-glutamine N-methyltransferase PrmC</fullName>
    </alternativeName>
</protein>
<feature type="binding site" evidence="5">
    <location>
        <position position="236"/>
    </location>
    <ligand>
        <name>S-adenosyl-L-methionine</name>
        <dbReference type="ChEBI" id="CHEBI:59789"/>
    </ligand>
</feature>
<dbReference type="CDD" id="cd02440">
    <property type="entry name" value="AdoMet_MTases"/>
    <property type="match status" value="1"/>
</dbReference>
<accession>Q2J6M1</accession>
<organism evidence="9 10">
    <name type="scientific">Frankia casuarinae (strain DSM 45818 / CECT 9043 / HFP020203 / CcI3)</name>
    <dbReference type="NCBI Taxonomy" id="106370"/>
    <lineage>
        <taxon>Bacteria</taxon>
        <taxon>Bacillati</taxon>
        <taxon>Actinomycetota</taxon>
        <taxon>Actinomycetes</taxon>
        <taxon>Frankiales</taxon>
        <taxon>Frankiaceae</taxon>
        <taxon>Frankia</taxon>
    </lineage>
</organism>
<sequence>MTGPPAAQGRSRGTEQEQPGRGASPHPGSTDPLSPVRHAADLTPLGAWLAAATDRLRAAGVASPRADAEQLAAFVLAVPRGRLALLDDVTAAAARRLDELVARRAQRVPLQHLTGVAGFRHLDLTVGPGVFIPRPETESVVEWALTELTGSAGARRPGPLCVDLCAGSGAIALSLAAELPGATVHAVEVDPAAVVWLRRNIAGTGLPVTAHAADIAAALPESLTRLAGTVDLIISNPPYLPDADRHTVEPEVGEHDPARALWGGPDGLDVVRTVVGVAARLLRPGGLLVIEHADGHGVSAPELLRADGRWSHVADYRDLAGRDRFVAGRRGASREPRS</sequence>
<reference evidence="9 10" key="1">
    <citation type="journal article" date="2007" name="Genome Res.">
        <title>Genome characteristics of facultatively symbiotic Frankia sp. strains reflect host range and host plant biogeography.</title>
        <authorList>
            <person name="Normand P."/>
            <person name="Lapierre P."/>
            <person name="Tisa L.S."/>
            <person name="Gogarten J.P."/>
            <person name="Alloisio N."/>
            <person name="Bagnarol E."/>
            <person name="Bassi C.A."/>
            <person name="Berry A.M."/>
            <person name="Bickhart D.M."/>
            <person name="Choisne N."/>
            <person name="Couloux A."/>
            <person name="Cournoyer B."/>
            <person name="Cruveiller S."/>
            <person name="Daubin V."/>
            <person name="Demange N."/>
            <person name="Francino M.P."/>
            <person name="Goltsman E."/>
            <person name="Huang Y."/>
            <person name="Kopp O.R."/>
            <person name="Labarre L."/>
            <person name="Lapidus A."/>
            <person name="Lavire C."/>
            <person name="Marechal J."/>
            <person name="Martinez M."/>
            <person name="Mastronunzio J.E."/>
            <person name="Mullin B.C."/>
            <person name="Niemann J."/>
            <person name="Pujic P."/>
            <person name="Rawnsley T."/>
            <person name="Rouy Z."/>
            <person name="Schenowitz C."/>
            <person name="Sellstedt A."/>
            <person name="Tavares F."/>
            <person name="Tomkins J.P."/>
            <person name="Vallenet D."/>
            <person name="Valverde C."/>
            <person name="Wall L.G."/>
            <person name="Wang Y."/>
            <person name="Medigue C."/>
            <person name="Benson D.R."/>
        </authorList>
    </citation>
    <scope>NUCLEOTIDE SEQUENCE [LARGE SCALE GENOMIC DNA]</scope>
    <source>
        <strain evidence="10">DSM 45818 / CECT 9043 / CcI3</strain>
    </source>
</reference>
<evidence type="ECO:0000256" key="3">
    <source>
        <dbReference type="ARBA" id="ARBA00022691"/>
    </source>
</evidence>
<dbReference type="InterPro" id="IPR050320">
    <property type="entry name" value="N5-glutamine_MTase"/>
</dbReference>
<evidence type="ECO:0000256" key="4">
    <source>
        <dbReference type="ARBA" id="ARBA00048391"/>
    </source>
</evidence>
<accession>A0A1X1PSK5</accession>
<dbReference type="NCBIfam" id="TIGR00536">
    <property type="entry name" value="hemK_fam"/>
    <property type="match status" value="1"/>
</dbReference>
<keyword evidence="2 5" id="KW-0808">Transferase</keyword>
<dbReference type="InterPro" id="IPR040758">
    <property type="entry name" value="PrmC_N"/>
</dbReference>
<feature type="binding site" evidence="5">
    <location>
        <begin position="236"/>
        <end position="239"/>
    </location>
    <ligand>
        <name>substrate</name>
    </ligand>
</feature>
<evidence type="ECO:0000256" key="5">
    <source>
        <dbReference type="HAMAP-Rule" id="MF_02126"/>
    </source>
</evidence>
<proteinExistence type="inferred from homology"/>
<dbReference type="Gene3D" id="3.40.50.150">
    <property type="entry name" value="Vaccinia Virus protein VP39"/>
    <property type="match status" value="1"/>
</dbReference>
<keyword evidence="10" id="KW-1185">Reference proteome</keyword>
<dbReference type="PANTHER" id="PTHR18895">
    <property type="entry name" value="HEMK METHYLTRANSFERASE"/>
    <property type="match status" value="1"/>
</dbReference>
<dbReference type="eggNOG" id="COG2890">
    <property type="taxonomic scope" value="Bacteria"/>
</dbReference>
<dbReference type="GO" id="GO:0003676">
    <property type="term" value="F:nucleic acid binding"/>
    <property type="evidence" value="ECO:0007669"/>
    <property type="project" value="InterPro"/>
</dbReference>
<dbReference type="RefSeq" id="WP_011438095.1">
    <property type="nucleotide sequence ID" value="NC_007777.1"/>
</dbReference>
<comment type="function">
    <text evidence="5">Methylates the class 1 translation termination release factors RF1/PrfA and RF2/PrfB on the glutamine residue of the universally conserved GGQ motif.</text>
</comment>
<evidence type="ECO:0000259" key="7">
    <source>
        <dbReference type="Pfam" id="PF05175"/>
    </source>
</evidence>
<dbReference type="KEGG" id="fra:Francci3_3719"/>
<dbReference type="InterPro" id="IPR002052">
    <property type="entry name" value="DNA_methylase_N6_adenine_CS"/>
</dbReference>
<keyword evidence="3 5" id="KW-0949">S-adenosyl-L-methionine</keyword>
<gene>
    <name evidence="5" type="primary">prmC</name>
    <name evidence="9" type="ordered locus">Francci3_3719</name>
</gene>
<evidence type="ECO:0000313" key="10">
    <source>
        <dbReference type="Proteomes" id="UP000001937"/>
    </source>
</evidence>
<feature type="domain" description="Methyltransferase small" evidence="7">
    <location>
        <begin position="161"/>
        <end position="242"/>
    </location>
</feature>
<dbReference type="Pfam" id="PF17827">
    <property type="entry name" value="PrmC_N"/>
    <property type="match status" value="1"/>
</dbReference>
<dbReference type="Gene3D" id="1.10.8.10">
    <property type="entry name" value="DNA helicase RuvA subunit, C-terminal domain"/>
    <property type="match status" value="1"/>
</dbReference>
<feature type="binding site" evidence="5">
    <location>
        <position position="188"/>
    </location>
    <ligand>
        <name>S-adenosyl-L-methionine</name>
        <dbReference type="ChEBI" id="CHEBI:59789"/>
    </ligand>
</feature>
<feature type="region of interest" description="Disordered" evidence="6">
    <location>
        <begin position="1"/>
        <end position="37"/>
    </location>
</feature>
<dbReference type="Proteomes" id="UP000001937">
    <property type="component" value="Chromosome"/>
</dbReference>
<dbReference type="AlphaFoldDB" id="Q2J6M1"/>
<keyword evidence="1 5" id="KW-0489">Methyltransferase</keyword>
<dbReference type="SUPFAM" id="SSF53335">
    <property type="entry name" value="S-adenosyl-L-methionine-dependent methyltransferases"/>
    <property type="match status" value="1"/>
</dbReference>
<dbReference type="HOGENOM" id="CLU_018398_4_0_11"/>
<dbReference type="EC" id="2.1.1.297" evidence="5"/>
<comment type="catalytic activity">
    <reaction evidence="4 5">
        <text>L-glutaminyl-[peptide chain release factor] + S-adenosyl-L-methionine = N(5)-methyl-L-glutaminyl-[peptide chain release factor] + S-adenosyl-L-homocysteine + H(+)</text>
        <dbReference type="Rhea" id="RHEA:42896"/>
        <dbReference type="Rhea" id="RHEA-COMP:10271"/>
        <dbReference type="Rhea" id="RHEA-COMP:10272"/>
        <dbReference type="ChEBI" id="CHEBI:15378"/>
        <dbReference type="ChEBI" id="CHEBI:30011"/>
        <dbReference type="ChEBI" id="CHEBI:57856"/>
        <dbReference type="ChEBI" id="CHEBI:59789"/>
        <dbReference type="ChEBI" id="CHEBI:61891"/>
        <dbReference type="EC" id="2.1.1.297"/>
    </reaction>
</comment>
<dbReference type="InterPro" id="IPR007848">
    <property type="entry name" value="Small_mtfrase_dom"/>
</dbReference>
<name>Q2J6M1_FRACC</name>
<dbReference type="PROSITE" id="PS00092">
    <property type="entry name" value="N6_MTASE"/>
    <property type="match status" value="1"/>
</dbReference>
<feature type="domain" description="Release factor glutamine methyltransferase N-terminal" evidence="8">
    <location>
        <begin position="48"/>
        <end position="115"/>
    </location>
</feature>
<dbReference type="InterPro" id="IPR019874">
    <property type="entry name" value="RF_methyltr_PrmC"/>
</dbReference>
<dbReference type="InterPro" id="IPR029063">
    <property type="entry name" value="SAM-dependent_MTases_sf"/>
</dbReference>
<dbReference type="HAMAP" id="MF_02126">
    <property type="entry name" value="RF_methyltr_PrmC"/>
    <property type="match status" value="1"/>
</dbReference>
<evidence type="ECO:0000259" key="8">
    <source>
        <dbReference type="Pfam" id="PF17827"/>
    </source>
</evidence>
<comment type="similarity">
    <text evidence="5">Belongs to the protein N5-glutamine methyltransferase family. PrmC subfamily.</text>
</comment>
<dbReference type="GO" id="GO:0102559">
    <property type="term" value="F:peptide chain release factor N(5)-glutamine methyltransferase activity"/>
    <property type="evidence" value="ECO:0007669"/>
    <property type="project" value="UniProtKB-EC"/>
</dbReference>
<dbReference type="OrthoDB" id="9800643at2"/>
<comment type="caution">
    <text evidence="5">Lacks conserved residue(s) required for the propagation of feature annotation.</text>
</comment>
<evidence type="ECO:0000256" key="6">
    <source>
        <dbReference type="SAM" id="MobiDB-lite"/>
    </source>
</evidence>
<dbReference type="EMBL" id="CP000249">
    <property type="protein sequence ID" value="ABD13071.1"/>
    <property type="molecule type" value="Genomic_DNA"/>
</dbReference>
<evidence type="ECO:0000256" key="1">
    <source>
        <dbReference type="ARBA" id="ARBA00022603"/>
    </source>
</evidence>
<dbReference type="Pfam" id="PF05175">
    <property type="entry name" value="MTS"/>
    <property type="match status" value="1"/>
</dbReference>
<evidence type="ECO:0000256" key="2">
    <source>
        <dbReference type="ARBA" id="ARBA00022679"/>
    </source>
</evidence>
<dbReference type="InterPro" id="IPR004556">
    <property type="entry name" value="HemK-like"/>
</dbReference>
<dbReference type="STRING" id="106370.Francci3_3719"/>
<evidence type="ECO:0000313" key="9">
    <source>
        <dbReference type="EMBL" id="ABD13071.1"/>
    </source>
</evidence>
<dbReference type="GO" id="GO:0032259">
    <property type="term" value="P:methylation"/>
    <property type="evidence" value="ECO:0007669"/>
    <property type="project" value="UniProtKB-KW"/>
</dbReference>